<comment type="similarity">
    <text evidence="2 7">Belongs to the HSF family.</text>
</comment>
<keyword evidence="3" id="KW-0805">Transcription regulation</keyword>
<dbReference type="FunFam" id="1.10.10.10:FF:000027">
    <property type="entry name" value="Heat shock transcription factor 1"/>
    <property type="match status" value="1"/>
</dbReference>
<reference evidence="10" key="1">
    <citation type="journal article" date="2020" name="Fungal Divers.">
        <title>Resolving the Mortierellaceae phylogeny through synthesis of multi-gene phylogenetics and phylogenomics.</title>
        <authorList>
            <person name="Vandepol N."/>
            <person name="Liber J."/>
            <person name="Desiro A."/>
            <person name="Na H."/>
            <person name="Kennedy M."/>
            <person name="Barry K."/>
            <person name="Grigoriev I.V."/>
            <person name="Miller A.N."/>
            <person name="O'Donnell K."/>
            <person name="Stajich J.E."/>
            <person name="Bonito G."/>
        </authorList>
    </citation>
    <scope>NUCLEOTIDE SEQUENCE</scope>
    <source>
        <strain evidence="10">MES-2147</strain>
    </source>
</reference>
<dbReference type="OrthoDB" id="60033at2759"/>
<dbReference type="InterPro" id="IPR000232">
    <property type="entry name" value="HSF_DNA-bd"/>
</dbReference>
<keyword evidence="6" id="KW-0539">Nucleus</keyword>
<keyword evidence="5" id="KW-0804">Transcription</keyword>
<dbReference type="GO" id="GO:0003700">
    <property type="term" value="F:DNA-binding transcription factor activity"/>
    <property type="evidence" value="ECO:0007669"/>
    <property type="project" value="InterPro"/>
</dbReference>
<evidence type="ECO:0000313" key="10">
    <source>
        <dbReference type="EMBL" id="KAG0003730.1"/>
    </source>
</evidence>
<dbReference type="GO" id="GO:0043565">
    <property type="term" value="F:sequence-specific DNA binding"/>
    <property type="evidence" value="ECO:0007669"/>
    <property type="project" value="InterPro"/>
</dbReference>
<dbReference type="SUPFAM" id="SSF46785">
    <property type="entry name" value="Winged helix' DNA-binding domain"/>
    <property type="match status" value="1"/>
</dbReference>
<organism evidence="10 11">
    <name type="scientific">Modicella reniformis</name>
    <dbReference type="NCBI Taxonomy" id="1440133"/>
    <lineage>
        <taxon>Eukaryota</taxon>
        <taxon>Fungi</taxon>
        <taxon>Fungi incertae sedis</taxon>
        <taxon>Mucoromycota</taxon>
        <taxon>Mortierellomycotina</taxon>
        <taxon>Mortierellomycetes</taxon>
        <taxon>Mortierellales</taxon>
        <taxon>Mortierellaceae</taxon>
        <taxon>Modicella</taxon>
    </lineage>
</organism>
<evidence type="ECO:0000256" key="4">
    <source>
        <dbReference type="ARBA" id="ARBA00023125"/>
    </source>
</evidence>
<dbReference type="InterPro" id="IPR036390">
    <property type="entry name" value="WH_DNA-bd_sf"/>
</dbReference>
<dbReference type="EMBL" id="JAAAHW010000323">
    <property type="protein sequence ID" value="KAG0003730.1"/>
    <property type="molecule type" value="Genomic_DNA"/>
</dbReference>
<evidence type="ECO:0000256" key="2">
    <source>
        <dbReference type="ARBA" id="ARBA00006403"/>
    </source>
</evidence>
<feature type="compositionally biased region" description="Polar residues" evidence="8">
    <location>
        <begin position="333"/>
        <end position="343"/>
    </location>
</feature>
<sequence>MDHTSSGRGDSTFANSKSEDTSAAIPEPSTLAVKLSQDPEGHAHSGNQDVGDDKQSVLEDSRTFLKEGEDESRSRSPAIRRSRSGRLLRSTIQYDERSSRSSSPGDPESQGNTPSEQHEQVHGSGQYGDDNRDELASDEEQDDDTYADEGDDTNNDGSGSAETSSTKNDDGSEPLVVSMYGSPSLVKVRSMFIDKLYKMVEDSSIQRLISWAKEGDMFYVYNCIELSSAVLPKFFKHNNWQSFVRQLNMYGFHKIYRYDREESTMNRKNPETQRWQFYHPDFQRDRPHLRNNIKRKSARSVNVAPTFSRVVFERDKGYYVQQEHPSRVYNGQGAHNRSHGSNHSPDHNRLGHIHAGLPPGSHHYPPHAPASHRSPHDSTQRSPYRPPPGHHPNEPMHPRDEKDHMSK</sequence>
<accession>A0A9P6SUC3</accession>
<dbReference type="AlphaFoldDB" id="A0A9P6SUC3"/>
<evidence type="ECO:0000256" key="5">
    <source>
        <dbReference type="ARBA" id="ARBA00023163"/>
    </source>
</evidence>
<keyword evidence="11" id="KW-1185">Reference proteome</keyword>
<dbReference type="PANTHER" id="PTHR10015:SF427">
    <property type="entry name" value="HEAT SHOCK FACTOR PROTEIN"/>
    <property type="match status" value="1"/>
</dbReference>
<feature type="region of interest" description="Disordered" evidence="8">
    <location>
        <begin position="328"/>
        <end position="407"/>
    </location>
</feature>
<keyword evidence="4" id="KW-0238">DNA-binding</keyword>
<gene>
    <name evidence="10" type="ORF">BGZ65_001401</name>
</gene>
<evidence type="ECO:0000313" key="11">
    <source>
        <dbReference type="Proteomes" id="UP000749646"/>
    </source>
</evidence>
<dbReference type="PANTHER" id="PTHR10015">
    <property type="entry name" value="HEAT SHOCK TRANSCRIPTION FACTOR"/>
    <property type="match status" value="1"/>
</dbReference>
<dbReference type="PRINTS" id="PR00056">
    <property type="entry name" value="HSFDOMAIN"/>
</dbReference>
<feature type="domain" description="HSF-type DNA-binding" evidence="9">
    <location>
        <begin position="188"/>
        <end position="296"/>
    </location>
</feature>
<evidence type="ECO:0000256" key="7">
    <source>
        <dbReference type="RuleBase" id="RU004020"/>
    </source>
</evidence>
<feature type="compositionally biased region" description="Basic and acidic residues" evidence="8">
    <location>
        <begin position="51"/>
        <end position="74"/>
    </location>
</feature>
<dbReference type="SMART" id="SM00415">
    <property type="entry name" value="HSF"/>
    <property type="match status" value="1"/>
</dbReference>
<evidence type="ECO:0000259" key="9">
    <source>
        <dbReference type="SMART" id="SM00415"/>
    </source>
</evidence>
<proteinExistence type="inferred from homology"/>
<dbReference type="InterPro" id="IPR036388">
    <property type="entry name" value="WH-like_DNA-bd_sf"/>
</dbReference>
<evidence type="ECO:0000256" key="8">
    <source>
        <dbReference type="SAM" id="MobiDB-lite"/>
    </source>
</evidence>
<feature type="compositionally biased region" description="Basic and acidic residues" evidence="8">
    <location>
        <begin position="391"/>
        <end position="407"/>
    </location>
</feature>
<dbReference type="GO" id="GO:0005634">
    <property type="term" value="C:nucleus"/>
    <property type="evidence" value="ECO:0007669"/>
    <property type="project" value="UniProtKB-SubCell"/>
</dbReference>
<dbReference type="Proteomes" id="UP000749646">
    <property type="component" value="Unassembled WGS sequence"/>
</dbReference>
<feature type="compositionally biased region" description="Low complexity" evidence="8">
    <location>
        <begin position="100"/>
        <end position="109"/>
    </location>
</feature>
<feature type="compositionally biased region" description="Polar residues" evidence="8">
    <location>
        <begin position="155"/>
        <end position="166"/>
    </location>
</feature>
<evidence type="ECO:0000256" key="1">
    <source>
        <dbReference type="ARBA" id="ARBA00004123"/>
    </source>
</evidence>
<feature type="compositionally biased region" description="Polar residues" evidence="8">
    <location>
        <begin position="1"/>
        <end position="16"/>
    </location>
</feature>
<comment type="caution">
    <text evidence="10">The sequence shown here is derived from an EMBL/GenBank/DDBJ whole genome shotgun (WGS) entry which is preliminary data.</text>
</comment>
<feature type="region of interest" description="Disordered" evidence="8">
    <location>
        <begin position="1"/>
        <end position="175"/>
    </location>
</feature>
<dbReference type="Gene3D" id="1.10.10.10">
    <property type="entry name" value="Winged helix-like DNA-binding domain superfamily/Winged helix DNA-binding domain"/>
    <property type="match status" value="1"/>
</dbReference>
<name>A0A9P6SUC3_9FUNG</name>
<protein>
    <recommendedName>
        <fullName evidence="9">HSF-type DNA-binding domain-containing protein</fullName>
    </recommendedName>
</protein>
<comment type="subcellular location">
    <subcellularLocation>
        <location evidence="1">Nucleus</location>
    </subcellularLocation>
</comment>
<feature type="compositionally biased region" description="Acidic residues" evidence="8">
    <location>
        <begin position="136"/>
        <end position="154"/>
    </location>
</feature>
<evidence type="ECO:0000256" key="3">
    <source>
        <dbReference type="ARBA" id="ARBA00023015"/>
    </source>
</evidence>
<evidence type="ECO:0000256" key="6">
    <source>
        <dbReference type="ARBA" id="ARBA00023242"/>
    </source>
</evidence>
<dbReference type="Pfam" id="PF00447">
    <property type="entry name" value="HSF_DNA-bind"/>
    <property type="match status" value="1"/>
</dbReference>